<comment type="caution">
    <text evidence="4">The sequence shown here is derived from an EMBL/GenBank/DDBJ whole genome shotgun (WGS) entry which is preliminary data.</text>
</comment>
<dbReference type="Proteomes" id="UP000188320">
    <property type="component" value="Unassembled WGS sequence"/>
</dbReference>
<keyword evidence="2" id="KW-0175">Coiled coil</keyword>
<feature type="compositionally biased region" description="Low complexity" evidence="3">
    <location>
        <begin position="59"/>
        <end position="68"/>
    </location>
</feature>
<feature type="compositionally biased region" description="Basic and acidic residues" evidence="3">
    <location>
        <begin position="40"/>
        <end position="55"/>
    </location>
</feature>
<feature type="compositionally biased region" description="Gly residues" evidence="3">
    <location>
        <begin position="172"/>
        <end position="193"/>
    </location>
</feature>
<feature type="compositionally biased region" description="Basic and acidic residues" evidence="3">
    <location>
        <begin position="111"/>
        <end position="147"/>
    </location>
</feature>
<comment type="similarity">
    <text evidence="1">Belongs to the SPT2 family.</text>
</comment>
<feature type="region of interest" description="Disordered" evidence="3">
    <location>
        <begin position="508"/>
        <end position="530"/>
    </location>
</feature>
<feature type="compositionally biased region" description="Gly residues" evidence="3">
    <location>
        <begin position="428"/>
        <end position="440"/>
    </location>
</feature>
<protein>
    <submittedName>
        <fullName evidence="4">Uncharacterized protein</fullName>
    </submittedName>
</protein>
<evidence type="ECO:0000256" key="1">
    <source>
        <dbReference type="ARBA" id="ARBA00006461"/>
    </source>
</evidence>
<feature type="compositionally biased region" description="Basic and acidic residues" evidence="3">
    <location>
        <begin position="297"/>
        <end position="323"/>
    </location>
</feature>
<reference evidence="5" key="1">
    <citation type="submission" date="2017-01" db="EMBL/GenBank/DDBJ databases">
        <authorList>
            <person name="Wang Y."/>
            <person name="White M."/>
            <person name="Kvist S."/>
            <person name="Moncalvo J.-M."/>
        </authorList>
    </citation>
    <scope>NUCLEOTIDE SEQUENCE [LARGE SCALE GENOMIC DNA]</scope>
    <source>
        <strain evidence="5">COL-18-3</strain>
    </source>
</reference>
<feature type="compositionally biased region" description="Low complexity" evidence="3">
    <location>
        <begin position="239"/>
        <end position="253"/>
    </location>
</feature>
<evidence type="ECO:0000313" key="4">
    <source>
        <dbReference type="EMBL" id="OMH81100.1"/>
    </source>
</evidence>
<gene>
    <name evidence="4" type="ORF">AX774_g5445</name>
</gene>
<feature type="compositionally biased region" description="Basic and acidic residues" evidence="3">
    <location>
        <begin position="224"/>
        <end position="237"/>
    </location>
</feature>
<feature type="compositionally biased region" description="Polar residues" evidence="3">
    <location>
        <begin position="374"/>
        <end position="387"/>
    </location>
</feature>
<dbReference type="EMBL" id="LSSK01000975">
    <property type="protein sequence ID" value="OMH81100.1"/>
    <property type="molecule type" value="Genomic_DNA"/>
</dbReference>
<dbReference type="SMART" id="SM00784">
    <property type="entry name" value="SPT2"/>
    <property type="match status" value="1"/>
</dbReference>
<evidence type="ECO:0000256" key="2">
    <source>
        <dbReference type="ARBA" id="ARBA00023054"/>
    </source>
</evidence>
<feature type="region of interest" description="Disordered" evidence="3">
    <location>
        <begin position="160"/>
        <end position="442"/>
    </location>
</feature>
<keyword evidence="5" id="KW-1185">Reference proteome</keyword>
<feature type="compositionally biased region" description="Basic and acidic residues" evidence="3">
    <location>
        <begin position="353"/>
        <end position="366"/>
    </location>
</feature>
<feature type="compositionally biased region" description="Gly residues" evidence="3">
    <location>
        <begin position="16"/>
        <end position="28"/>
    </location>
</feature>
<feature type="compositionally biased region" description="Basic and acidic residues" evidence="3">
    <location>
        <begin position="278"/>
        <end position="290"/>
    </location>
</feature>
<proteinExistence type="inferred from homology"/>
<sequence length="530" mass="58902">MQNLDFNKLLSMVKGETGGGGGGAGGGVRKGERLYSVAQLERDRRIEREKQEILQKRTQQQQQQQQQQQREKREREGLESRGYSKPSQASIGKSLERSKYGSKSDGASNETQRKGSVENRAGIQREAKRMVETTKDKDVSDSKKRHLTYKELMKNAASKGQALYKDKSKEGVGSGMSGMGGSGGLGSRLGLGSGIKSRVGEEARGGVAGAKTVGKSGIPIRMMESAKSKMKRDKELQMSRANASLSRSSAGNNGRDGREGNGLSRDNSRANRVVDNGGVKRTEKKLDPSKVKSLSISEEKKERKVVQELDRFGVKQKLKERPKERSKRSLTPDRTAKSEYGWKGSSKGVGIDSRAESRGSSRERYESSSLSRSYKANKSISMSANARSTKRPAYEPKRRSRYEEEDEYDSMDGFIVSDEDESDASGYSRGGRGSGGGGGNLDYRKELYKITGYDARRYNDGGAKRRRIAGYDDDGDSSDMEASIDYLNQEEHRSLKIAKLEDMIEEQRELEEERRYKQAQKQKSMRAKGK</sequence>
<dbReference type="OrthoDB" id="1919336at2759"/>
<name>A0A1R1PJF1_ZANCU</name>
<feature type="region of interest" description="Disordered" evidence="3">
    <location>
        <begin position="1"/>
        <end position="147"/>
    </location>
</feature>
<feature type="compositionally biased region" description="Basic and acidic residues" evidence="3">
    <location>
        <begin position="69"/>
        <end position="79"/>
    </location>
</feature>
<evidence type="ECO:0000256" key="3">
    <source>
        <dbReference type="SAM" id="MobiDB-lite"/>
    </source>
</evidence>
<dbReference type="Pfam" id="PF08243">
    <property type="entry name" value="SPT2"/>
    <property type="match status" value="1"/>
</dbReference>
<feature type="compositionally biased region" description="Basic residues" evidence="3">
    <location>
        <begin position="517"/>
        <end position="530"/>
    </location>
</feature>
<organism evidence="4 5">
    <name type="scientific">Zancudomyces culisetae</name>
    <name type="common">Gut fungus</name>
    <name type="synonym">Smittium culisetae</name>
    <dbReference type="NCBI Taxonomy" id="1213189"/>
    <lineage>
        <taxon>Eukaryota</taxon>
        <taxon>Fungi</taxon>
        <taxon>Fungi incertae sedis</taxon>
        <taxon>Zoopagomycota</taxon>
        <taxon>Kickxellomycotina</taxon>
        <taxon>Harpellomycetes</taxon>
        <taxon>Harpellales</taxon>
        <taxon>Legeriomycetaceae</taxon>
        <taxon>Zancudomyces</taxon>
    </lineage>
</organism>
<evidence type="ECO:0000313" key="5">
    <source>
        <dbReference type="Proteomes" id="UP000188320"/>
    </source>
</evidence>
<accession>A0A1R1PJF1</accession>
<dbReference type="InterPro" id="IPR013256">
    <property type="entry name" value="Chromatin_SPT2"/>
</dbReference>
<dbReference type="AlphaFoldDB" id="A0A1R1PJF1"/>